<evidence type="ECO:0000259" key="2">
    <source>
        <dbReference type="Pfam" id="PF01977"/>
    </source>
</evidence>
<dbReference type="InParanoid" id="D4H5M1"/>
<protein>
    <submittedName>
        <fullName evidence="3">3-polyprenyl-4-hydroxybenzoate decarboxylase-like decarboxylase</fullName>
    </submittedName>
</protein>
<dbReference type="AlphaFoldDB" id="D4H5M1"/>
<dbReference type="PaxDb" id="522772-Dacet_2708"/>
<dbReference type="STRING" id="522772.Dacet_2708"/>
<evidence type="ECO:0000313" key="4">
    <source>
        <dbReference type="Proteomes" id="UP000002012"/>
    </source>
</evidence>
<dbReference type="Pfam" id="PF01977">
    <property type="entry name" value="UbiD"/>
    <property type="match status" value="1"/>
</dbReference>
<feature type="domain" description="3-octaprenyl-4-hydroxybenzoate carboxy-lyase-like Rift-related" evidence="2">
    <location>
        <begin position="92"/>
        <end position="269"/>
    </location>
</feature>
<accession>D4H5M1</accession>
<name>D4H5M1_DENA2</name>
<dbReference type="EMBL" id="CP001968">
    <property type="protein sequence ID" value="ADD69462.1"/>
    <property type="molecule type" value="Genomic_DNA"/>
</dbReference>
<dbReference type="KEGG" id="dap:Dacet_2708"/>
<dbReference type="PANTHER" id="PTHR30108">
    <property type="entry name" value="3-OCTAPRENYL-4-HYDROXYBENZOATE CARBOXY-LYASE-RELATED"/>
    <property type="match status" value="1"/>
</dbReference>
<dbReference type="eggNOG" id="COG0043">
    <property type="taxonomic scope" value="Bacteria"/>
</dbReference>
<dbReference type="GO" id="GO:0016831">
    <property type="term" value="F:carboxy-lyase activity"/>
    <property type="evidence" value="ECO:0007669"/>
    <property type="project" value="InterPro"/>
</dbReference>
<proteinExistence type="inferred from homology"/>
<dbReference type="HOGENOM" id="CLU_952246_0_0_0"/>
<keyword evidence="4" id="KW-1185">Reference proteome</keyword>
<dbReference type="InterPro" id="IPR048304">
    <property type="entry name" value="UbiD_Rift_dom"/>
</dbReference>
<evidence type="ECO:0000256" key="1">
    <source>
        <dbReference type="ARBA" id="ARBA00010021"/>
    </source>
</evidence>
<organism evidence="3 4">
    <name type="scientific">Denitrovibrio acetiphilus (strain DSM 12809 / NBRC 114555 / N2460)</name>
    <dbReference type="NCBI Taxonomy" id="522772"/>
    <lineage>
        <taxon>Bacteria</taxon>
        <taxon>Pseudomonadati</taxon>
        <taxon>Deferribacterota</taxon>
        <taxon>Deferribacteres</taxon>
        <taxon>Deferribacterales</taxon>
        <taxon>Geovibrionaceae</taxon>
        <taxon>Denitrovibrio</taxon>
    </lineage>
</organism>
<reference evidence="3 4" key="1">
    <citation type="journal article" date="2010" name="Stand. Genomic Sci.">
        <title>Complete genome sequence of Denitrovibrio acetiphilus type strain (N2460).</title>
        <authorList>
            <person name="Kiss H."/>
            <person name="Lang E."/>
            <person name="Lapidus A."/>
            <person name="Copeland A."/>
            <person name="Nolan M."/>
            <person name="Glavina Del Rio T."/>
            <person name="Chen F."/>
            <person name="Lucas S."/>
            <person name="Tice H."/>
            <person name="Cheng J.F."/>
            <person name="Han C."/>
            <person name="Goodwin L."/>
            <person name="Pitluck S."/>
            <person name="Liolios K."/>
            <person name="Pati A."/>
            <person name="Ivanova N."/>
            <person name="Mavromatis K."/>
            <person name="Chen A."/>
            <person name="Palaniappan K."/>
            <person name="Land M."/>
            <person name="Hauser L."/>
            <person name="Chang Y.J."/>
            <person name="Jeffries C.D."/>
            <person name="Detter J.C."/>
            <person name="Brettin T."/>
            <person name="Spring S."/>
            <person name="Rohde M."/>
            <person name="Goker M."/>
            <person name="Woyke T."/>
            <person name="Bristow J."/>
            <person name="Eisen J.A."/>
            <person name="Markowitz V."/>
            <person name="Hugenholtz P."/>
            <person name="Kyrpides N.C."/>
            <person name="Klenk H.P."/>
        </authorList>
    </citation>
    <scope>NUCLEOTIDE SEQUENCE [LARGE SCALE GENOMIC DNA]</scope>
    <source>
        <strain evidence="4">DSM 12809 / NBRC 114555 / N2460</strain>
    </source>
</reference>
<dbReference type="GO" id="GO:0005737">
    <property type="term" value="C:cytoplasm"/>
    <property type="evidence" value="ECO:0007669"/>
    <property type="project" value="TreeGrafter"/>
</dbReference>
<dbReference type="Proteomes" id="UP000002012">
    <property type="component" value="Chromosome"/>
</dbReference>
<dbReference type="RefSeq" id="WP_013011955.1">
    <property type="nucleotide sequence ID" value="NC_013943.1"/>
</dbReference>
<dbReference type="PANTHER" id="PTHR30108:SF21">
    <property type="entry name" value="4-HYDROXYBENZOATE DECARBOXYLASE"/>
    <property type="match status" value="1"/>
</dbReference>
<sequence length="292" mass="32383">MYEHNFNNIIKKLDMAGHTLQMDGNVTGIKMAQRALKECRPGGKALIFQRKIPIILNLFASETRIEVAMKGPVSKFNPERELHDLQFMSPDKYKDINLSDLPILPHHEEDVSGSINTGCVISMADGIHNCGMYRIQPLNDSEAIVHCYPESGLACQLEKGEDIPVTVAVGTSFQLILTAVSKLPADADELKIADSITAKGLKYIKTDRHPVPYGTQIIIHGVVSATEKRTEGPFLIHTGEYSKPEDYPLLKIESVKMIENGYYHALVTGPDYCEGRTLLEAAEKFTSGLKEE</sequence>
<comment type="similarity">
    <text evidence="1">Belongs to the UbiD family.</text>
</comment>
<dbReference type="SUPFAM" id="SSF50475">
    <property type="entry name" value="FMN-binding split barrel"/>
    <property type="match status" value="1"/>
</dbReference>
<evidence type="ECO:0000313" key="3">
    <source>
        <dbReference type="EMBL" id="ADD69462.1"/>
    </source>
</evidence>
<gene>
    <name evidence="3" type="ordered locus">Dacet_2708</name>
</gene>
<dbReference type="InterPro" id="IPR002830">
    <property type="entry name" value="UbiD"/>
</dbReference>
<dbReference type="OrthoDB" id="9809841at2"/>